<feature type="transmembrane region" description="Helical" evidence="5">
    <location>
        <begin position="67"/>
        <end position="88"/>
    </location>
</feature>
<dbReference type="EMBL" id="CP035493">
    <property type="protein sequence ID" value="QAY71636.1"/>
    <property type="molecule type" value="Genomic_DNA"/>
</dbReference>
<evidence type="ECO:0000259" key="6">
    <source>
        <dbReference type="Pfam" id="PF02656"/>
    </source>
</evidence>
<name>A0A4P6F824_9MICO</name>
<evidence type="ECO:0000256" key="1">
    <source>
        <dbReference type="ARBA" id="ARBA00004127"/>
    </source>
</evidence>
<dbReference type="KEGG" id="xya:ET471_17665"/>
<gene>
    <name evidence="7" type="ORF">ET471_17665</name>
</gene>
<dbReference type="Proteomes" id="UP000292118">
    <property type="component" value="Chromosome"/>
</dbReference>
<proteinExistence type="predicted"/>
<keyword evidence="8" id="KW-1185">Reference proteome</keyword>
<protein>
    <submittedName>
        <fullName evidence="7">DUF202 domain-containing protein</fullName>
    </submittedName>
</protein>
<sequence length="127" mass="13304">MTDQPPEPRHRRFPRTVYRPGTEPDARFSLANERTFLAWIRTALALLVGGVALKAADLGLHPGLRLAASLVLLVAGLLAPAHAAIGWARTECALRRATSLPSAALALTAATVIGVVGVLLLLGSLLA</sequence>
<evidence type="ECO:0000256" key="4">
    <source>
        <dbReference type="ARBA" id="ARBA00023136"/>
    </source>
</evidence>
<dbReference type="OrthoDB" id="582337at2"/>
<evidence type="ECO:0000313" key="8">
    <source>
        <dbReference type="Proteomes" id="UP000292118"/>
    </source>
</evidence>
<feature type="transmembrane region" description="Helical" evidence="5">
    <location>
        <begin position="100"/>
        <end position="126"/>
    </location>
</feature>
<keyword evidence="2 5" id="KW-0812">Transmembrane</keyword>
<evidence type="ECO:0000256" key="2">
    <source>
        <dbReference type="ARBA" id="ARBA00022692"/>
    </source>
</evidence>
<reference evidence="7 8" key="1">
    <citation type="submission" date="2019-01" db="EMBL/GenBank/DDBJ databases">
        <title>Genome sequencing of strain FW10M-9.</title>
        <authorList>
            <person name="Heo J."/>
            <person name="Kim S.-J."/>
            <person name="Kim J.-S."/>
            <person name="Hong S.-B."/>
            <person name="Kwon S.-W."/>
        </authorList>
    </citation>
    <scope>NUCLEOTIDE SEQUENCE [LARGE SCALE GENOMIC DNA]</scope>
    <source>
        <strain evidence="7 8">FW10M-9</strain>
    </source>
</reference>
<dbReference type="Pfam" id="PF02656">
    <property type="entry name" value="DUF202"/>
    <property type="match status" value="1"/>
</dbReference>
<dbReference type="InterPro" id="IPR003807">
    <property type="entry name" value="DUF202"/>
</dbReference>
<accession>A0A4P6F824</accession>
<dbReference type="GO" id="GO:0012505">
    <property type="term" value="C:endomembrane system"/>
    <property type="evidence" value="ECO:0007669"/>
    <property type="project" value="UniProtKB-SubCell"/>
</dbReference>
<comment type="subcellular location">
    <subcellularLocation>
        <location evidence="1">Endomembrane system</location>
        <topology evidence="1">Multi-pass membrane protein</topology>
    </subcellularLocation>
</comment>
<evidence type="ECO:0000313" key="7">
    <source>
        <dbReference type="EMBL" id="QAY71636.1"/>
    </source>
</evidence>
<dbReference type="RefSeq" id="WP_129190517.1">
    <property type="nucleotide sequence ID" value="NZ_CP035493.1"/>
</dbReference>
<evidence type="ECO:0000256" key="3">
    <source>
        <dbReference type="ARBA" id="ARBA00022989"/>
    </source>
</evidence>
<keyword evidence="3 5" id="KW-1133">Transmembrane helix</keyword>
<feature type="domain" description="DUF202" evidence="6">
    <location>
        <begin position="27"/>
        <end position="91"/>
    </location>
</feature>
<organism evidence="7 8">
    <name type="scientific">Xylanimonas protaetiae</name>
    <dbReference type="NCBI Taxonomy" id="2509457"/>
    <lineage>
        <taxon>Bacteria</taxon>
        <taxon>Bacillati</taxon>
        <taxon>Actinomycetota</taxon>
        <taxon>Actinomycetes</taxon>
        <taxon>Micrococcales</taxon>
        <taxon>Promicromonosporaceae</taxon>
        <taxon>Xylanimonas</taxon>
    </lineage>
</organism>
<dbReference type="AlphaFoldDB" id="A0A4P6F824"/>
<evidence type="ECO:0000256" key="5">
    <source>
        <dbReference type="SAM" id="Phobius"/>
    </source>
</evidence>
<feature type="transmembrane region" description="Helical" evidence="5">
    <location>
        <begin position="36"/>
        <end position="55"/>
    </location>
</feature>
<keyword evidence="4 5" id="KW-0472">Membrane</keyword>